<reference evidence="8" key="1">
    <citation type="journal article" date="2010" name="Nature">
        <title>The Amphimedon queenslandica genome and the evolution of animal complexity.</title>
        <authorList>
            <person name="Srivastava M."/>
            <person name="Simakov O."/>
            <person name="Chapman J."/>
            <person name="Fahey B."/>
            <person name="Gauthier M.E."/>
            <person name="Mitros T."/>
            <person name="Richards G.S."/>
            <person name="Conaco C."/>
            <person name="Dacre M."/>
            <person name="Hellsten U."/>
            <person name="Larroux C."/>
            <person name="Putnam N.H."/>
            <person name="Stanke M."/>
            <person name="Adamska M."/>
            <person name="Darling A."/>
            <person name="Degnan S.M."/>
            <person name="Oakley T.H."/>
            <person name="Plachetzki D.C."/>
            <person name="Zhai Y."/>
            <person name="Adamski M."/>
            <person name="Calcino A."/>
            <person name="Cummins S.F."/>
            <person name="Goodstein D.M."/>
            <person name="Harris C."/>
            <person name="Jackson D.J."/>
            <person name="Leys S.P."/>
            <person name="Shu S."/>
            <person name="Woodcroft B.J."/>
            <person name="Vervoort M."/>
            <person name="Kosik K.S."/>
            <person name="Manning G."/>
            <person name="Degnan B.M."/>
            <person name="Rokhsar D.S."/>
        </authorList>
    </citation>
    <scope>NUCLEOTIDE SEQUENCE [LARGE SCALE GENOMIC DNA]</scope>
</reference>
<gene>
    <name evidence="7" type="primary">100641119</name>
</gene>
<feature type="domain" description="GMP phosphodiesterase delta subunit" evidence="6">
    <location>
        <begin position="62"/>
        <end position="214"/>
    </location>
</feature>
<evidence type="ECO:0000256" key="2">
    <source>
        <dbReference type="ARBA" id="ARBA00022448"/>
    </source>
</evidence>
<accession>A0A1X7V9R6</accession>
<dbReference type="Proteomes" id="UP000007879">
    <property type="component" value="Unassembled WGS sequence"/>
</dbReference>
<evidence type="ECO:0000313" key="8">
    <source>
        <dbReference type="Proteomes" id="UP000007879"/>
    </source>
</evidence>
<dbReference type="EnsemblMetazoa" id="Aqu2.1.36509_001">
    <property type="protein sequence ID" value="Aqu2.1.36509_001"/>
    <property type="gene ID" value="Aqu2.1.36509"/>
</dbReference>
<dbReference type="GO" id="GO:0042953">
    <property type="term" value="P:lipoprotein transport"/>
    <property type="evidence" value="ECO:0007669"/>
    <property type="project" value="TreeGrafter"/>
</dbReference>
<feature type="compositionally biased region" description="Low complexity" evidence="5">
    <location>
        <begin position="1"/>
        <end position="16"/>
    </location>
</feature>
<dbReference type="SUPFAM" id="SSF81296">
    <property type="entry name" value="E set domains"/>
    <property type="match status" value="1"/>
</dbReference>
<organism evidence="7">
    <name type="scientific">Amphimedon queenslandica</name>
    <name type="common">Sponge</name>
    <dbReference type="NCBI Taxonomy" id="400682"/>
    <lineage>
        <taxon>Eukaryota</taxon>
        <taxon>Metazoa</taxon>
        <taxon>Porifera</taxon>
        <taxon>Demospongiae</taxon>
        <taxon>Heteroscleromorpha</taxon>
        <taxon>Haplosclerida</taxon>
        <taxon>Niphatidae</taxon>
        <taxon>Amphimedon</taxon>
    </lineage>
</organism>
<dbReference type="STRING" id="400682.A0A1X7V9R6"/>
<dbReference type="InterPro" id="IPR051519">
    <property type="entry name" value="PDE6D_unc-119_myristoyl-bd"/>
</dbReference>
<dbReference type="PANTHER" id="PTHR12951">
    <property type="entry name" value="RETINAL PROTEIN 4"/>
    <property type="match status" value="1"/>
</dbReference>
<dbReference type="GO" id="GO:0008289">
    <property type="term" value="F:lipid binding"/>
    <property type="evidence" value="ECO:0007669"/>
    <property type="project" value="UniProtKB-KW"/>
</dbReference>
<evidence type="ECO:0000256" key="4">
    <source>
        <dbReference type="ARBA" id="ARBA00023121"/>
    </source>
</evidence>
<dbReference type="InterPro" id="IPR037036">
    <property type="entry name" value="PDED_dom_sf"/>
</dbReference>
<dbReference type="EnsemblMetazoa" id="XM_003385144.3">
    <property type="protein sequence ID" value="XP_003385192.1"/>
    <property type="gene ID" value="LOC100641119"/>
</dbReference>
<dbReference type="PANTHER" id="PTHR12951:SF1">
    <property type="entry name" value="PROTEIN UNC-119 HOMOLOG"/>
    <property type="match status" value="1"/>
</dbReference>
<comment type="similarity">
    <text evidence="1">Belongs to the PDE6D/unc-119 family.</text>
</comment>
<dbReference type="InParanoid" id="A0A1X7V9R6"/>
<protein>
    <recommendedName>
        <fullName evidence="6">GMP phosphodiesterase delta subunit domain-containing protein</fullName>
    </recommendedName>
</protein>
<dbReference type="OMA" id="QKITEHY"/>
<feature type="region of interest" description="Disordered" evidence="5">
    <location>
        <begin position="1"/>
        <end position="28"/>
    </location>
</feature>
<reference evidence="7" key="2">
    <citation type="submission" date="2017-05" db="UniProtKB">
        <authorList>
            <consortium name="EnsemblMetazoa"/>
        </authorList>
    </citation>
    <scope>IDENTIFICATION</scope>
</reference>
<keyword evidence="2" id="KW-0813">Transport</keyword>
<evidence type="ECO:0000256" key="5">
    <source>
        <dbReference type="SAM" id="MobiDB-lite"/>
    </source>
</evidence>
<dbReference type="GO" id="GO:0005929">
    <property type="term" value="C:cilium"/>
    <property type="evidence" value="ECO:0007669"/>
    <property type="project" value="TreeGrafter"/>
</dbReference>
<sequence length="219" mass="25255">MSRKAASLKSTAAAATKNKEDGKGGVVPRVTEADLLSKKPHISPEDVLKLDRATESYLCPLQANIYDIEFTRFKLRDLDSNQVLFEVSKPQSSPDDKSEKDDESRFVRYHFPIPFLDLKTLGATIEFTVGDREVKDFRMIERHFFRDKCLKSFDFNFGFCMPTSRNTCEHIYEMPVLLQSEKEELISHPYETKSDSFYFVNGKLVMHHRADYAYVSAND</sequence>
<dbReference type="KEGG" id="aqu:100641119"/>
<dbReference type="Gene3D" id="2.70.50.40">
    <property type="entry name" value="GMP phosphodiesterase, delta subunit"/>
    <property type="match status" value="1"/>
</dbReference>
<dbReference type="InterPro" id="IPR014756">
    <property type="entry name" value="Ig_E-set"/>
</dbReference>
<name>A0A1X7V9R6_AMPQE</name>
<dbReference type="AlphaFoldDB" id="A0A1X7V9R6"/>
<evidence type="ECO:0000256" key="1">
    <source>
        <dbReference type="ARBA" id="ARBA00008102"/>
    </source>
</evidence>
<evidence type="ECO:0000259" key="6">
    <source>
        <dbReference type="Pfam" id="PF05351"/>
    </source>
</evidence>
<proteinExistence type="inferred from homology"/>
<evidence type="ECO:0000256" key="3">
    <source>
        <dbReference type="ARBA" id="ARBA00022927"/>
    </source>
</evidence>
<dbReference type="InterPro" id="IPR008015">
    <property type="entry name" value="PDED_dom"/>
</dbReference>
<keyword evidence="8" id="KW-1185">Reference proteome</keyword>
<dbReference type="GO" id="GO:0060271">
    <property type="term" value="P:cilium assembly"/>
    <property type="evidence" value="ECO:0007669"/>
    <property type="project" value="TreeGrafter"/>
</dbReference>
<keyword evidence="4" id="KW-0446">Lipid-binding</keyword>
<keyword evidence="3" id="KW-0653">Protein transport</keyword>
<dbReference type="eggNOG" id="KOG4037">
    <property type="taxonomic scope" value="Eukaryota"/>
</dbReference>
<evidence type="ECO:0000313" key="7">
    <source>
        <dbReference type="EnsemblMetazoa" id="Aqu2.1.36509_001"/>
    </source>
</evidence>
<dbReference type="FunFam" id="2.70.50.40:FF:000003">
    <property type="entry name" value="UNC119 homologue, putative"/>
    <property type="match status" value="1"/>
</dbReference>
<dbReference type="OrthoDB" id="10248777at2759"/>
<dbReference type="Pfam" id="PF05351">
    <property type="entry name" value="GMP_PDE_delta"/>
    <property type="match status" value="1"/>
</dbReference>